<gene>
    <name evidence="1" type="ORF">GDO54_007886</name>
</gene>
<proteinExistence type="predicted"/>
<protein>
    <submittedName>
        <fullName evidence="1">Uncharacterized protein</fullName>
    </submittedName>
</protein>
<evidence type="ECO:0000313" key="2">
    <source>
        <dbReference type="Proteomes" id="UP001181693"/>
    </source>
</evidence>
<sequence>MQLEGEEKPCIDGAGEVITFQFSKNKMQKIKSNTALVVQYWLCSPWPLLAGCTTQNFSVTTWLFLGGNCEVGSHKRGHHPPIIHQSECELPEYRADQSKALYTNSCQVRGGRG</sequence>
<name>A0AAV3AL11_PYXAD</name>
<evidence type="ECO:0000313" key="1">
    <source>
        <dbReference type="EMBL" id="DBA32144.1"/>
    </source>
</evidence>
<reference evidence="1" key="1">
    <citation type="thesis" date="2020" institute="ProQuest LLC" country="789 East Eisenhower Parkway, Ann Arbor, MI, USA">
        <title>Comparative Genomics and Chromosome Evolution.</title>
        <authorList>
            <person name="Mudd A.B."/>
        </authorList>
    </citation>
    <scope>NUCLEOTIDE SEQUENCE</scope>
    <source>
        <strain evidence="1">1538</strain>
        <tissue evidence="1">Blood</tissue>
    </source>
</reference>
<dbReference type="EMBL" id="DYDO01000002">
    <property type="protein sequence ID" value="DBA32144.1"/>
    <property type="molecule type" value="Genomic_DNA"/>
</dbReference>
<accession>A0AAV3AL11</accession>
<dbReference type="Proteomes" id="UP001181693">
    <property type="component" value="Unassembled WGS sequence"/>
</dbReference>
<keyword evidence="2" id="KW-1185">Reference proteome</keyword>
<dbReference type="AlphaFoldDB" id="A0AAV3AL11"/>
<organism evidence="1 2">
    <name type="scientific">Pyxicephalus adspersus</name>
    <name type="common">African bullfrog</name>
    <dbReference type="NCBI Taxonomy" id="30357"/>
    <lineage>
        <taxon>Eukaryota</taxon>
        <taxon>Metazoa</taxon>
        <taxon>Chordata</taxon>
        <taxon>Craniata</taxon>
        <taxon>Vertebrata</taxon>
        <taxon>Euteleostomi</taxon>
        <taxon>Amphibia</taxon>
        <taxon>Batrachia</taxon>
        <taxon>Anura</taxon>
        <taxon>Neobatrachia</taxon>
        <taxon>Ranoidea</taxon>
        <taxon>Pyxicephalidae</taxon>
        <taxon>Pyxicephalinae</taxon>
        <taxon>Pyxicephalus</taxon>
    </lineage>
</organism>
<comment type="caution">
    <text evidence="1">The sequence shown here is derived from an EMBL/GenBank/DDBJ whole genome shotgun (WGS) entry which is preliminary data.</text>
</comment>